<dbReference type="EMBL" id="JARBHB010000013">
    <property type="protein sequence ID" value="KAJ8869900.1"/>
    <property type="molecule type" value="Genomic_DNA"/>
</dbReference>
<reference evidence="2 3" key="1">
    <citation type="submission" date="2023-02" db="EMBL/GenBank/DDBJ databases">
        <title>LHISI_Scaffold_Assembly.</title>
        <authorList>
            <person name="Stuart O.P."/>
            <person name="Cleave R."/>
            <person name="Magrath M.J.L."/>
            <person name="Mikheyev A.S."/>
        </authorList>
    </citation>
    <scope>NUCLEOTIDE SEQUENCE [LARGE SCALE GENOMIC DNA]</scope>
    <source>
        <strain evidence="2">Daus_M_001</strain>
        <tissue evidence="2">Leg muscle</tissue>
    </source>
</reference>
<sequence length="1054" mass="116375">MRFDTEESGGWRVTSHSTRRIRESAVQHNCHTTSPSFLPFPKKPTITHLWRDGTKFSARPIGRRPRLPVGTNHDDLLRGKDRGGVAIRLLASDLDEPDIIPDGVAPGFSHVGILPYEAADRWVFSGISRSPSPLHSGAAPYLARFILIGSQDLNVESHPNHSTLPAKTQELPKITVRFTYLNSNSANTPESRGILGTSKNFRPRTKLPPVATARKRVEPTQGHAHIVVVYPLERDHFHLNCVVRHEDVASLIELLRPPAPADEEDASRPLSPPPPPEPTREADSQPVVTTLLLVMFISAATLGVEEDVFCIAARVDSAELSGRLIFCRRSHRVSKAAQTAGKMTPAHWAQQVVTLFCTTITLSGCLLPHLSGGRAENTARRAGSVGVPTPRFGRLLTSRSREPTSHTHRMEQRRNAMAVGNGRSPRKPANQHDSQVSARCLSGADRITSNQDVFGGQVVDYWWRVEFQCRGSPHLHTVVWVKDHPNFRHSNDRPRWLERSPHNKANRFRIPAGSLLGFRKWEPCRPMPLVGRVFSGVYLFPPALAFRRRSIPTSLHPHRLFKSSMLRAAQTSAVTLENNIAAIEGARVNTKRTSSFTLPLAPSPRRGRQDFITEILKRRVADIMTARQFSVLHIEATRRAMSVLASPLANPVHINEMRNAKMNSSINVIGVGVEWRDLRRNARAGETGDPRENPPTNAIVRHDSHIRKSGCDPAGNRAGLSDPYITAAPLSWSRYVLTDSDSTVLVGSAGLVLEIFQVQGDSILASPLPSLSEALGRKIGGTSWQRSRHLPACQSSAAAHSSDGGGGRSSRLTQPPVSTSGSDALASSRPHHAAEALPSRVGVEARTSAAKHSEEETPRSDIAERRSRRNWRRPAPTCAHVHLRPNPPPLSPLLDRTTPPQSTLSHPTVSETCVPLTTTAPNSYWCHPNLAIRFTLTSHPTCTCPLSPIDYYACVVLKRILNSTRLCPDRLKRAMVTPLFKKGDKTERFPLLLKDRTVIGNPLRLCPALGMLRTLARPYAWYLRPRVSETYGRVASDVHVNQVGALDLVNAFMN</sequence>
<evidence type="ECO:0000313" key="3">
    <source>
        <dbReference type="Proteomes" id="UP001159363"/>
    </source>
</evidence>
<feature type="region of interest" description="Disordered" evidence="1">
    <location>
        <begin position="1"/>
        <end position="20"/>
    </location>
</feature>
<keyword evidence="3" id="KW-1185">Reference proteome</keyword>
<organism evidence="2 3">
    <name type="scientific">Dryococelus australis</name>
    <dbReference type="NCBI Taxonomy" id="614101"/>
    <lineage>
        <taxon>Eukaryota</taxon>
        <taxon>Metazoa</taxon>
        <taxon>Ecdysozoa</taxon>
        <taxon>Arthropoda</taxon>
        <taxon>Hexapoda</taxon>
        <taxon>Insecta</taxon>
        <taxon>Pterygota</taxon>
        <taxon>Neoptera</taxon>
        <taxon>Polyneoptera</taxon>
        <taxon>Phasmatodea</taxon>
        <taxon>Verophasmatodea</taxon>
        <taxon>Anareolatae</taxon>
        <taxon>Phasmatidae</taxon>
        <taxon>Eurycanthinae</taxon>
        <taxon>Dryococelus</taxon>
    </lineage>
</organism>
<feature type="compositionally biased region" description="Basic and acidic residues" evidence="1">
    <location>
        <begin position="851"/>
        <end position="865"/>
    </location>
</feature>
<protein>
    <submittedName>
        <fullName evidence="2">Uncharacterized protein</fullName>
    </submittedName>
</protein>
<feature type="region of interest" description="Disordered" evidence="1">
    <location>
        <begin position="786"/>
        <end position="892"/>
    </location>
</feature>
<evidence type="ECO:0000256" key="1">
    <source>
        <dbReference type="SAM" id="MobiDB-lite"/>
    </source>
</evidence>
<feature type="compositionally biased region" description="Polar residues" evidence="1">
    <location>
        <begin position="811"/>
        <end position="822"/>
    </location>
</feature>
<feature type="compositionally biased region" description="Basic and acidic residues" evidence="1">
    <location>
        <begin position="400"/>
        <end position="414"/>
    </location>
</feature>
<accession>A0ABQ9GBW1</accession>
<comment type="caution">
    <text evidence="2">The sequence shown here is derived from an EMBL/GenBank/DDBJ whole genome shotgun (WGS) entry which is preliminary data.</text>
</comment>
<name>A0ABQ9GBW1_9NEOP</name>
<feature type="region of interest" description="Disordered" evidence="1">
    <location>
        <begin position="400"/>
        <end position="435"/>
    </location>
</feature>
<evidence type="ECO:0000313" key="2">
    <source>
        <dbReference type="EMBL" id="KAJ8869900.1"/>
    </source>
</evidence>
<feature type="region of interest" description="Disordered" evidence="1">
    <location>
        <begin position="259"/>
        <end position="284"/>
    </location>
</feature>
<proteinExistence type="predicted"/>
<dbReference type="Proteomes" id="UP001159363">
    <property type="component" value="Chromosome 12"/>
</dbReference>
<gene>
    <name evidence="2" type="ORF">PR048_028909</name>
</gene>